<dbReference type="AlphaFoldDB" id="A0A484NNZ2"/>
<evidence type="ECO:0000313" key="1">
    <source>
        <dbReference type="EMBL" id="VFR02850.1"/>
    </source>
</evidence>
<dbReference type="Proteomes" id="UP000595140">
    <property type="component" value="Unassembled WGS sequence"/>
</dbReference>
<organism evidence="1 2">
    <name type="scientific">Cuscuta campestris</name>
    <dbReference type="NCBI Taxonomy" id="132261"/>
    <lineage>
        <taxon>Eukaryota</taxon>
        <taxon>Viridiplantae</taxon>
        <taxon>Streptophyta</taxon>
        <taxon>Embryophyta</taxon>
        <taxon>Tracheophyta</taxon>
        <taxon>Spermatophyta</taxon>
        <taxon>Magnoliopsida</taxon>
        <taxon>eudicotyledons</taxon>
        <taxon>Gunneridae</taxon>
        <taxon>Pentapetalae</taxon>
        <taxon>asterids</taxon>
        <taxon>lamiids</taxon>
        <taxon>Solanales</taxon>
        <taxon>Convolvulaceae</taxon>
        <taxon>Cuscuteae</taxon>
        <taxon>Cuscuta</taxon>
        <taxon>Cuscuta subgen. Grammica</taxon>
        <taxon>Cuscuta sect. Cleistogrammica</taxon>
    </lineage>
</organism>
<proteinExistence type="predicted"/>
<evidence type="ECO:0000313" key="2">
    <source>
        <dbReference type="Proteomes" id="UP000595140"/>
    </source>
</evidence>
<name>A0A484NNZ2_9ASTE</name>
<accession>A0A484NNZ2</accession>
<protein>
    <submittedName>
        <fullName evidence="1">Uncharacterized protein</fullName>
    </submittedName>
</protein>
<gene>
    <name evidence="1" type="ORF">CCAM_LOCUS44625</name>
</gene>
<keyword evidence="2" id="KW-1185">Reference proteome</keyword>
<reference evidence="1 2" key="1">
    <citation type="submission" date="2018-04" db="EMBL/GenBank/DDBJ databases">
        <authorList>
            <person name="Vogel A."/>
        </authorList>
    </citation>
    <scope>NUCLEOTIDE SEQUENCE [LARGE SCALE GENOMIC DNA]</scope>
</reference>
<sequence>MILPSIIYTSTIYKNKSLHGERKNPRRLTYSHGPSINHFGGRGALNIAEEEISSPLIPHSGLPPTIGGMS</sequence>
<dbReference type="EMBL" id="OOIL02006840">
    <property type="protein sequence ID" value="VFR02850.1"/>
    <property type="molecule type" value="Genomic_DNA"/>
</dbReference>